<accession>A0A0J6EA73</accession>
<dbReference type="RefSeq" id="WP_048355597.1">
    <property type="nucleotide sequence ID" value="NZ_CP023481.1"/>
</dbReference>
<feature type="domain" description="HTH tetR-type" evidence="4">
    <location>
        <begin position="6"/>
        <end position="66"/>
    </location>
</feature>
<protein>
    <submittedName>
        <fullName evidence="5">TetR family transcriptional regulator</fullName>
    </submittedName>
</protein>
<keyword evidence="2 3" id="KW-0238">DNA-binding</keyword>
<keyword evidence="1" id="KW-0678">Repressor</keyword>
<reference evidence="5" key="2">
    <citation type="submission" date="2015-10" db="EMBL/GenBank/DDBJ databases">
        <authorList>
            <person name="Gilbert D.G."/>
        </authorList>
    </citation>
    <scope>NUCLEOTIDE SEQUENCE</scope>
    <source>
        <strain evidence="5">GO-13</strain>
    </source>
</reference>
<evidence type="ECO:0000256" key="1">
    <source>
        <dbReference type="ARBA" id="ARBA00022491"/>
    </source>
</evidence>
<evidence type="ECO:0000313" key="8">
    <source>
        <dbReference type="Proteomes" id="UP001341297"/>
    </source>
</evidence>
<reference evidence="5 7" key="1">
    <citation type="journal article" date="2015" name="Int. J. Syst. Evol. Microbiol.">
        <title>Bacillus glycinifermentans sp. nov., isolated from fermented soybean paste.</title>
        <authorList>
            <person name="Kim S.J."/>
            <person name="Dunlap C.A."/>
            <person name="Kwon S.W."/>
            <person name="Rooney A.P."/>
        </authorList>
    </citation>
    <scope>NUCLEOTIDE SEQUENCE [LARGE SCALE GENOMIC DNA]</scope>
    <source>
        <strain evidence="5 7">GO-13</strain>
    </source>
</reference>
<reference evidence="6 8" key="3">
    <citation type="submission" date="2023-03" db="EMBL/GenBank/DDBJ databases">
        <title>Agriculturally important microbes genome sequencing.</title>
        <authorList>
            <person name="Dunlap C."/>
        </authorList>
    </citation>
    <scope>NUCLEOTIDE SEQUENCE [LARGE SCALE GENOMIC DNA]</scope>
    <source>
        <strain evidence="6 8">CBP-3203</strain>
    </source>
</reference>
<name>A0A0J6HV30_9BACI</name>
<dbReference type="STRING" id="1664069.BGLY_2227"/>
<sequence>MPKQTSGKYDKILYAAIEVISEKGLDKASISDIVKRAGTAQGTFYLYFSSKNALIPAIAEYLLTHTLDKIKSKINGTEHFWTVLEILIDETFNITNAHKDIIVLCYSGLAIDHSMEKWEAIYQPYYKWLEGIIGKAAEKGEIICDINVRWTARTIINFVENTAERYYIGAEKDEDIEVFKNEIFTFLKRSLDEHKK</sequence>
<dbReference type="PATRIC" id="fig|1664069.3.peg.5136"/>
<dbReference type="InterPro" id="IPR001647">
    <property type="entry name" value="HTH_TetR"/>
</dbReference>
<evidence type="ECO:0000313" key="6">
    <source>
        <dbReference type="EMBL" id="MEC0483507.1"/>
    </source>
</evidence>
<dbReference type="EMBL" id="LECW02000003">
    <property type="protein sequence ID" value="KRT95471.1"/>
    <property type="molecule type" value="Genomic_DNA"/>
</dbReference>
<evidence type="ECO:0000256" key="3">
    <source>
        <dbReference type="PROSITE-ProRule" id="PRU00335"/>
    </source>
</evidence>
<dbReference type="InterPro" id="IPR041603">
    <property type="entry name" value="YvdT_C"/>
</dbReference>
<evidence type="ECO:0000259" key="4">
    <source>
        <dbReference type="PROSITE" id="PS50977"/>
    </source>
</evidence>
<dbReference type="AlphaFoldDB" id="A0A0J6HV30"/>
<proteinExistence type="predicted"/>
<dbReference type="SUPFAM" id="SSF48498">
    <property type="entry name" value="Tetracyclin repressor-like, C-terminal domain"/>
    <property type="match status" value="1"/>
</dbReference>
<dbReference type="GO" id="GO:0003677">
    <property type="term" value="F:DNA binding"/>
    <property type="evidence" value="ECO:0007669"/>
    <property type="project" value="UniProtKB-UniRule"/>
</dbReference>
<dbReference type="Pfam" id="PF00440">
    <property type="entry name" value="TetR_N"/>
    <property type="match status" value="1"/>
</dbReference>
<organism evidence="5 7">
    <name type="scientific">Bacillus glycinifermentans</name>
    <dbReference type="NCBI Taxonomy" id="1664069"/>
    <lineage>
        <taxon>Bacteria</taxon>
        <taxon>Bacillati</taxon>
        <taxon>Bacillota</taxon>
        <taxon>Bacilli</taxon>
        <taxon>Bacillales</taxon>
        <taxon>Bacillaceae</taxon>
        <taxon>Bacillus</taxon>
    </lineage>
</organism>
<dbReference type="InterPro" id="IPR009057">
    <property type="entry name" value="Homeodomain-like_sf"/>
</dbReference>
<dbReference type="InterPro" id="IPR050624">
    <property type="entry name" value="HTH-type_Tx_Regulator"/>
</dbReference>
<dbReference type="Gene3D" id="1.10.357.10">
    <property type="entry name" value="Tetracycline Repressor, domain 2"/>
    <property type="match status" value="1"/>
</dbReference>
<dbReference type="PRINTS" id="PR00455">
    <property type="entry name" value="HTHTETR"/>
</dbReference>
<dbReference type="Pfam" id="PF17934">
    <property type="entry name" value="TetR_C_26"/>
    <property type="match status" value="1"/>
</dbReference>
<dbReference type="PANTHER" id="PTHR43479:SF8">
    <property type="entry name" value="TRANSCRIPTIONAL REGULATOR, TETR FAMILY"/>
    <property type="match status" value="1"/>
</dbReference>
<dbReference type="SUPFAM" id="SSF46689">
    <property type="entry name" value="Homeodomain-like"/>
    <property type="match status" value="1"/>
</dbReference>
<evidence type="ECO:0000256" key="2">
    <source>
        <dbReference type="ARBA" id="ARBA00023125"/>
    </source>
</evidence>
<comment type="caution">
    <text evidence="5">The sequence shown here is derived from an EMBL/GenBank/DDBJ whole genome shotgun (WGS) entry which is preliminary data.</text>
</comment>
<feature type="DNA-binding region" description="H-T-H motif" evidence="3">
    <location>
        <begin position="29"/>
        <end position="48"/>
    </location>
</feature>
<dbReference type="InterPro" id="IPR036271">
    <property type="entry name" value="Tet_transcr_reg_TetR-rel_C_sf"/>
</dbReference>
<evidence type="ECO:0000313" key="5">
    <source>
        <dbReference type="EMBL" id="KRT95471.1"/>
    </source>
</evidence>
<accession>A0A0J6HV30</accession>
<dbReference type="PANTHER" id="PTHR43479">
    <property type="entry name" value="ACREF/ENVCD OPERON REPRESSOR-RELATED"/>
    <property type="match status" value="1"/>
</dbReference>
<dbReference type="EMBL" id="JARRTL010000005">
    <property type="protein sequence ID" value="MEC0483507.1"/>
    <property type="molecule type" value="Genomic_DNA"/>
</dbReference>
<evidence type="ECO:0000313" key="7">
    <source>
        <dbReference type="Proteomes" id="UP000036168"/>
    </source>
</evidence>
<dbReference type="Proteomes" id="UP000036168">
    <property type="component" value="Unassembled WGS sequence"/>
</dbReference>
<dbReference type="Proteomes" id="UP001341297">
    <property type="component" value="Unassembled WGS sequence"/>
</dbReference>
<dbReference type="PROSITE" id="PS50977">
    <property type="entry name" value="HTH_TETR_2"/>
    <property type="match status" value="1"/>
</dbReference>
<keyword evidence="8" id="KW-1185">Reference proteome</keyword>
<gene>
    <name evidence="5" type="ORF">AB447_209790</name>
    <name evidence="6" type="ORF">P8828_01355</name>
</gene>